<sequence length="2052" mass="224445">MSSHCDPWCVWKGNLVVGVCCIGEASITCHGLQYVPPIGSQLAFDSTGRAEKVLHVMLGLDKPVQLSLIHPTAVNNNTVTVATISSENSAFKKLSKELSSTLFPRAICGFVRSPGNVCTEVVILPSCATSLAFGLVPPNSSGTQDSLAPAVKSIDHPASVGVNAATQGCGEDLFIIFVSRIKPLLMMSNLVSLAEIIKKKAEENRIQDKLLLESGASEEPLGARKLSTNCKNELLSCTPANKVKVQDAKMSRQTVDSSKCGASIRPCSSNSPATKRITTTNCDIPNVMRAKISSAVSRLTEETDKTPIMSAVQPVADPSVDEHSTETSKIGQEVEKVPRKRSLVNMVTNKNFSLGLSSGKKSVTSTNEMIIEDESQPEPIDADHAVSKGIHNEIPDPDRREISHSCRREKHYKKRQKTDKERQAMDMLKRTSRTKKHRHKESCPRYQKTVMDAEFVIPFEALRNCSNMPDIAQHKLENNSSVVQRAPVCSMTSEKETSSCMKNTQVCPKKRDSKQYSNFEKEKSRCTRTTTEKPFKNYSHRDAVISKGSEPTRDARKIAEVIKDCHGVKQKSVNSPRTGSKTVNINVPRVNLFEKGSKSECRNLPVDPAPESGPLEDNRADEMQVNTSPIDSKIYPSNKFHPESDDSFKVDHSIGPRESSKSKLPKSHHADVLPSNIDKVHVPNLQESSSKLLKRNAQQNSVLEKNIRCRFSGPDSNKVTSEDLTTDLQKHDSECLKSASPDSSWSEHEIQCSEERNTVQGLRKPKNFEHETSKLKKRGQSDSKEISVDSGVLSISDLDSDTKELLSDLESNEEIRMLLTTLALQEALETEESLTRALKDMNIPDTDKDILTSKIKRLLSLLSSSPKACNLTQLKTSSFVTNKDFTKSETSISEDCAAVIELEVDETGSESYSVKMPKYSSEKIKYASEQTLKDGLSKVRTLVDKFCGKRKEATPSLVSSPFKKLKSELKSDLKVPYVLVEDLNANVSTYEALDITAGAANLSHAEPCSFSSVSDTVSRSEPASAIINRRSFSIELPLEENRNNSPDFENQNEPLDLSVRNEDVSVNHVGNSYSEFDLEYPSGGHHLEFPHDGFVSSVTVGMTKEPNSFADTFFECSNPPSILRDSSLSASLLPDISAAKKLEQSSTSIGNITSSALGRSVLDTSNACMALQSPESETHPSISQTHTSCINADSMASASVNLRKEVPASAAQGEQCSTNNSFHGAQYNALPSSSMSTATSGGIQQNGEGFSVSSLISCMRSLDRKILDEHAALLRNDASVRDGLNYLTSLLRAQDLKASGNSCPNTTKVNSYIEDQLLKLHDVRDSYHSSLDLGTVEVARSQAKPSSMKTSFDVGICEKSKPETEMSETNRPNVYHSNNSLSTFSHPSSFSEKAVKSSPGNENIHMKDVAHFSSSSTVVGKPPLPPCGTERVVLLQRIAAELCQWPCCSLRDVAESTPVAAQPHAENLTNCKYASIFMPSEDERQQFQKLLVKLRLLYRPVSSLIEDGGGLLLMRSSALAAMLLDEAWNAVLCHPAIRVYTYEMGARLIMSNLTPRLCSGQLLLLHHTALLDSRFGWMVSDMSRDVLGRQPAYHLILISKASLRRCIALALKSRPSSALERSLFSALHHNLRMLRRGVAGGLVRVVSELSDDAASLPQLHRTLHCVHKKALLLTGARYANEAAMQKQFYRTVTLSTLCPPLDSRVTPPSVTLDPILSSSWPLLSEIPAMSASSANALASTSLHQGYFSCSNIKEAPRLQKYMASSMEPTTSTVGDARTAIDCHDTGIPSGFDCLAPHLQFSSHLHKTLESCASDPSLVTKLQYSDNSHLPAPDQTFYRSPQCLPYPILDDAASGFPDFQLPTSCYGSSALPATRCTETKKVSIPASLENSDRPISTSLFADANENIICNENLHSMPYSSATTSAAIRSFQPSIVLPKVPVVEETLAGCPSVQSPSITSCKVSSPGPQSCSSSTELANRIPAACHPASIEKSVPVVDLVSVQSKEEPTETPLFKTEYFIDPQKNEFCRDSSQYAMKEEKKVDAETNDDDINLR</sequence>
<feature type="region of interest" description="Disordered" evidence="1">
    <location>
        <begin position="389"/>
        <end position="423"/>
    </location>
</feature>
<feature type="compositionally biased region" description="Basic residues" evidence="1">
    <location>
        <begin position="407"/>
        <end position="417"/>
    </location>
</feature>
<dbReference type="OrthoDB" id="6365637at2759"/>
<evidence type="ECO:0000313" key="2">
    <source>
        <dbReference type="Proteomes" id="UP000694843"/>
    </source>
</evidence>
<feature type="region of interest" description="Disordered" evidence="1">
    <location>
        <begin position="756"/>
        <end position="783"/>
    </location>
</feature>
<dbReference type="Proteomes" id="UP000694843">
    <property type="component" value="Unplaced"/>
</dbReference>
<feature type="compositionally biased region" description="Basic and acidic residues" evidence="1">
    <location>
        <begin position="389"/>
        <end position="406"/>
    </location>
</feature>
<gene>
    <name evidence="3" type="primary">LOC108680224</name>
</gene>
<organism evidence="2 3">
    <name type="scientific">Hyalella azteca</name>
    <name type="common">Amphipod</name>
    <dbReference type="NCBI Taxonomy" id="294128"/>
    <lineage>
        <taxon>Eukaryota</taxon>
        <taxon>Metazoa</taxon>
        <taxon>Ecdysozoa</taxon>
        <taxon>Arthropoda</taxon>
        <taxon>Crustacea</taxon>
        <taxon>Multicrustacea</taxon>
        <taxon>Malacostraca</taxon>
        <taxon>Eumalacostraca</taxon>
        <taxon>Peracarida</taxon>
        <taxon>Amphipoda</taxon>
        <taxon>Senticaudata</taxon>
        <taxon>Talitrida</taxon>
        <taxon>Talitroidea</taxon>
        <taxon>Hyalellidae</taxon>
        <taxon>Hyalella</taxon>
    </lineage>
</organism>
<reference evidence="3" key="1">
    <citation type="submission" date="2025-08" db="UniProtKB">
        <authorList>
            <consortium name="RefSeq"/>
        </authorList>
    </citation>
    <scope>IDENTIFICATION</scope>
    <source>
        <tissue evidence="3">Whole organism</tissue>
    </source>
</reference>
<feature type="region of interest" description="Disordered" evidence="1">
    <location>
        <begin position="596"/>
        <end position="671"/>
    </location>
</feature>
<protein>
    <submittedName>
        <fullName evidence="3">Uncharacterized protein LOC108680224 isoform X1</fullName>
    </submittedName>
</protein>
<evidence type="ECO:0000313" key="3">
    <source>
        <dbReference type="RefSeq" id="XP_047737005.1"/>
    </source>
</evidence>
<dbReference type="GeneID" id="108680224"/>
<evidence type="ECO:0000256" key="1">
    <source>
        <dbReference type="SAM" id="MobiDB-lite"/>
    </source>
</evidence>
<name>A0A979FLB3_HYAAZ</name>
<feature type="compositionally biased region" description="Basic and acidic residues" evidence="1">
    <location>
        <begin position="766"/>
        <end position="783"/>
    </location>
</feature>
<dbReference type="RefSeq" id="XP_047737005.1">
    <property type="nucleotide sequence ID" value="XM_047881049.1"/>
</dbReference>
<accession>A0A979FLB3</accession>
<proteinExistence type="predicted"/>
<feature type="compositionally biased region" description="Basic and acidic residues" evidence="1">
    <location>
        <begin position="640"/>
        <end position="661"/>
    </location>
</feature>
<keyword evidence="2" id="KW-1185">Reference proteome</keyword>